<keyword evidence="2" id="KW-1185">Reference proteome</keyword>
<protein>
    <submittedName>
        <fullName evidence="1">Uncharacterized protein</fullName>
    </submittedName>
</protein>
<dbReference type="Proteomes" id="UP000326939">
    <property type="component" value="Chromosome 12"/>
</dbReference>
<organism evidence="1 2">
    <name type="scientific">Salix brachista</name>
    <dbReference type="NCBI Taxonomy" id="2182728"/>
    <lineage>
        <taxon>Eukaryota</taxon>
        <taxon>Viridiplantae</taxon>
        <taxon>Streptophyta</taxon>
        <taxon>Embryophyta</taxon>
        <taxon>Tracheophyta</taxon>
        <taxon>Spermatophyta</taxon>
        <taxon>Magnoliopsida</taxon>
        <taxon>eudicotyledons</taxon>
        <taxon>Gunneridae</taxon>
        <taxon>Pentapetalae</taxon>
        <taxon>rosids</taxon>
        <taxon>fabids</taxon>
        <taxon>Malpighiales</taxon>
        <taxon>Salicaceae</taxon>
        <taxon>Saliceae</taxon>
        <taxon>Salix</taxon>
    </lineage>
</organism>
<evidence type="ECO:0000313" key="2">
    <source>
        <dbReference type="Proteomes" id="UP000326939"/>
    </source>
</evidence>
<name>A0A5N5KQ12_9ROSI</name>
<dbReference type="EMBL" id="VDCV01000012">
    <property type="protein sequence ID" value="KAB5532208.1"/>
    <property type="molecule type" value="Genomic_DNA"/>
</dbReference>
<evidence type="ECO:0000313" key="1">
    <source>
        <dbReference type="EMBL" id="KAB5532208.1"/>
    </source>
</evidence>
<comment type="caution">
    <text evidence="1">The sequence shown here is derived from an EMBL/GenBank/DDBJ whole genome shotgun (WGS) entry which is preliminary data.</text>
</comment>
<proteinExistence type="predicted"/>
<accession>A0A5N5KQ12</accession>
<dbReference type="GO" id="GO:0006360">
    <property type="term" value="P:transcription by RNA polymerase I"/>
    <property type="evidence" value="ECO:0007669"/>
    <property type="project" value="InterPro"/>
</dbReference>
<dbReference type="PANTHER" id="PTHR36720">
    <property type="entry name" value="TAF RNA POLYMERASE I SUBUNIT A"/>
    <property type="match status" value="1"/>
</dbReference>
<gene>
    <name evidence="1" type="ORF">DKX38_018878</name>
</gene>
<dbReference type="Pfam" id="PF14929">
    <property type="entry name" value="TAF1_subA"/>
    <property type="match status" value="2"/>
</dbReference>
<reference evidence="2" key="1">
    <citation type="journal article" date="2019" name="Gigascience">
        <title>De novo genome assembly of the endangered Acer yangbiense, a plant species with extremely small populations endemic to Yunnan Province, China.</title>
        <authorList>
            <person name="Yang J."/>
            <person name="Wariss H.M."/>
            <person name="Tao L."/>
            <person name="Zhang R."/>
            <person name="Yun Q."/>
            <person name="Hollingsworth P."/>
            <person name="Dao Z."/>
            <person name="Luo G."/>
            <person name="Guo H."/>
            <person name="Ma Y."/>
            <person name="Sun W."/>
        </authorList>
    </citation>
    <scope>NUCLEOTIDE SEQUENCE [LARGE SCALE GENOMIC DNA]</scope>
    <source>
        <strain evidence="2">cv. br00</strain>
    </source>
</reference>
<dbReference type="InterPro" id="IPR039495">
    <property type="entry name" value="TAF1A"/>
</dbReference>
<dbReference type="PANTHER" id="PTHR36720:SF1">
    <property type="entry name" value="TAF RNA POLYMERASE I SUBUNIT A"/>
    <property type="match status" value="1"/>
</dbReference>
<dbReference type="GO" id="GO:0000120">
    <property type="term" value="C:RNA polymerase I transcription regulator complex"/>
    <property type="evidence" value="ECO:0007669"/>
    <property type="project" value="InterPro"/>
</dbReference>
<sequence>MYLHAETVEDLPIEDEAIGSKALESPPVKLSLEVDAKKSKKRKRRSHCSTMVANDCHITKLEKSYTRVMLSLTKPSYLLGLGSNFIRHENRMRLFHLLQKLVRQHNWKEAAGVLSVFLKATRKDKSPILNRFKYTVLLDLLKHIEGDDVSLSAISGIYDTWMARIGTNLSNKRTKDGQMKEDSFVVRLQFILSRVLQGDIEAERHNVKILMEERGYENHPFFNMILGLISSQLWYSSLPEEIQWKDTFKIHSPTHSDESATPSQLEMSATRFSHEVGDSERHNTVFNEESGASFHCDSETSVMKEKEISVEVDGSVNREALPVKVDKLHKENLQIDFQPRGFYVNSAETDASFDNNGGHMHFVPNLTAFGSWLLPLRTGNWDLDQIVRDEEYRNAVKYLQEAVHSTPPVPAALLPLVQLCYSAVSNRNRFITVAFSLGESILRIWKNSMHSICLYFFTSMLPLFQEVRLWRPVLLLIGCKDKEALDEIEKFCANSSGALPKRMKANLLERVDPNNSVILATCYEDTLKSDPKCSHSLARLIRLHQKGDYSPQSLLEMIALHLDAVFVEHDTWREFALCFLKVSRCEEDEMSVCLHGNEGEKRQSYSFCYNGIPKMFTHGKSVGLWRSRCRWWSTRHFSKSILASEIDAGDWQLLTYKAACASHMYGQDFGYVAKAYTCIQKENNRDLSMFLRQHRQNSIGFYSQLQRGNS</sequence>
<dbReference type="AlphaFoldDB" id="A0A5N5KQ12"/>